<dbReference type="SUPFAM" id="SSF53098">
    <property type="entry name" value="Ribonuclease H-like"/>
    <property type="match status" value="1"/>
</dbReference>
<evidence type="ECO:0000259" key="1">
    <source>
        <dbReference type="PROSITE" id="PS50878"/>
    </source>
</evidence>
<name>A0A8B8GAP9_9HEMI</name>
<dbReference type="GO" id="GO:0042575">
    <property type="term" value="C:DNA polymerase complex"/>
    <property type="evidence" value="ECO:0007669"/>
    <property type="project" value="UniProtKB-ARBA"/>
</dbReference>
<dbReference type="GO" id="GO:0071897">
    <property type="term" value="P:DNA biosynthetic process"/>
    <property type="evidence" value="ECO:0007669"/>
    <property type="project" value="UniProtKB-ARBA"/>
</dbReference>
<dbReference type="InterPro" id="IPR012337">
    <property type="entry name" value="RNaseH-like_sf"/>
</dbReference>
<dbReference type="InterPro" id="IPR036397">
    <property type="entry name" value="RNaseH_sf"/>
</dbReference>
<reference evidence="4" key="1">
    <citation type="submission" date="2025-08" db="UniProtKB">
        <authorList>
            <consortium name="RefSeq"/>
        </authorList>
    </citation>
    <scope>IDENTIFICATION</scope>
    <source>
        <tissue evidence="4">Whole body</tissue>
    </source>
</reference>
<dbReference type="GO" id="GO:0004523">
    <property type="term" value="F:RNA-DNA hybrid ribonuclease activity"/>
    <property type="evidence" value="ECO:0007669"/>
    <property type="project" value="InterPro"/>
</dbReference>
<dbReference type="Pfam" id="PF00078">
    <property type="entry name" value="RVT_1"/>
    <property type="match status" value="1"/>
</dbReference>
<dbReference type="PANTHER" id="PTHR19446">
    <property type="entry name" value="REVERSE TRANSCRIPTASES"/>
    <property type="match status" value="1"/>
</dbReference>
<proteinExistence type="predicted"/>
<evidence type="ECO:0000313" key="4">
    <source>
        <dbReference type="RefSeq" id="XP_025420289.1"/>
    </source>
</evidence>
<dbReference type="Gene3D" id="3.30.420.10">
    <property type="entry name" value="Ribonuclease H-like superfamily/Ribonuclease H"/>
    <property type="match status" value="1"/>
</dbReference>
<evidence type="ECO:0000313" key="3">
    <source>
        <dbReference type="Proteomes" id="UP000694846"/>
    </source>
</evidence>
<dbReference type="Proteomes" id="UP000694846">
    <property type="component" value="Unplaced"/>
</dbReference>
<dbReference type="InterPro" id="IPR002156">
    <property type="entry name" value="RNaseH_domain"/>
</dbReference>
<dbReference type="AlphaFoldDB" id="A0A8B8GAP9"/>
<dbReference type="GeneID" id="112690485"/>
<dbReference type="SUPFAM" id="SSF56672">
    <property type="entry name" value="DNA/RNA polymerases"/>
    <property type="match status" value="1"/>
</dbReference>
<dbReference type="OrthoDB" id="6585297at2759"/>
<dbReference type="GO" id="GO:0003676">
    <property type="term" value="F:nucleic acid binding"/>
    <property type="evidence" value="ECO:0007669"/>
    <property type="project" value="InterPro"/>
</dbReference>
<accession>A0A8B8GAP9</accession>
<dbReference type="InterPro" id="IPR043502">
    <property type="entry name" value="DNA/RNA_pol_sf"/>
</dbReference>
<organism evidence="3 4">
    <name type="scientific">Sipha flava</name>
    <name type="common">yellow sugarcane aphid</name>
    <dbReference type="NCBI Taxonomy" id="143950"/>
    <lineage>
        <taxon>Eukaryota</taxon>
        <taxon>Metazoa</taxon>
        <taxon>Ecdysozoa</taxon>
        <taxon>Arthropoda</taxon>
        <taxon>Hexapoda</taxon>
        <taxon>Insecta</taxon>
        <taxon>Pterygota</taxon>
        <taxon>Neoptera</taxon>
        <taxon>Paraneoptera</taxon>
        <taxon>Hemiptera</taxon>
        <taxon>Sternorrhyncha</taxon>
        <taxon>Aphidomorpha</taxon>
        <taxon>Aphidoidea</taxon>
        <taxon>Aphididae</taxon>
        <taxon>Sipha</taxon>
    </lineage>
</organism>
<feature type="domain" description="Reverse transcriptase" evidence="1">
    <location>
        <begin position="237"/>
        <end position="507"/>
    </location>
</feature>
<protein>
    <submittedName>
        <fullName evidence="4">Uncharacterized protein LOC112690485</fullName>
    </submittedName>
</protein>
<gene>
    <name evidence="4" type="primary">LOC112690485</name>
</gene>
<evidence type="ECO:0000259" key="2">
    <source>
        <dbReference type="PROSITE" id="PS50879"/>
    </source>
</evidence>
<dbReference type="Pfam" id="PF00075">
    <property type="entry name" value="RNase_H"/>
    <property type="match status" value="1"/>
</dbReference>
<dbReference type="CDD" id="cd09276">
    <property type="entry name" value="Rnase_HI_RT_non_LTR"/>
    <property type="match status" value="1"/>
</dbReference>
<dbReference type="RefSeq" id="XP_025420289.1">
    <property type="nucleotide sequence ID" value="XM_025564504.1"/>
</dbReference>
<keyword evidence="3" id="KW-1185">Reference proteome</keyword>
<dbReference type="PROSITE" id="PS50878">
    <property type="entry name" value="RT_POL"/>
    <property type="match status" value="1"/>
</dbReference>
<feature type="domain" description="RNase H type-1" evidence="2">
    <location>
        <begin position="693"/>
        <end position="820"/>
    </location>
</feature>
<dbReference type="InterPro" id="IPR000477">
    <property type="entry name" value="RT_dom"/>
</dbReference>
<dbReference type="PROSITE" id="PS50879">
    <property type="entry name" value="RNASE_H_1"/>
    <property type="match status" value="1"/>
</dbReference>
<dbReference type="CDD" id="cd01650">
    <property type="entry name" value="RT_nLTR_like"/>
    <property type="match status" value="1"/>
</dbReference>
<sequence length="963" mass="110299">MHVNPQSETSTIEDDTTFISESIIKAAEVAIGKTTNSLKRNLVPWWNDQIKESIKQKNKALKIFQSSKNMSDLIKLKQLRAKTRYLVKRSKTDSWKTFTSCLGPKADSALIWRRVGSLRGFSKNHNIHIMKDSKLCTDPDEISNLLGDFFYHNSSDENYNTTFLDKNVHMRIQNFISNINPHLDEQTKLNSPIQLTEMFRVLSKCNSLAPGPDGIPYKFIHNLPMTALNSIIQVYNKIWSSGHIPRNWKHSIIIPILKPKKNKFDIKSYRPISLLNTLAKILEKIIDYRFRWFLEKNNFLDPRQNGFRKHRSTTNSLHDIQEEIHSTLEAKQIMGLIALDISKAYDTTWRPRIVKKLSNIICKGNLFYFIQNFLTDRTFQVKCNEKLSKIYSQKNGVPQGSTLSVSLFLLAINDIPLVIQPPVMCTLFADDFNIFCRGINTNRTINYLQNAITALQDWSLVSGFSFSVEKSQCTFFTNKRNIVNTTIYMNNIPLPIKNSIKILGILFDLRNTWIPHLKTIRKDSLLRMNTLKCLAHRSWGSHSSSLLQIYKALILSKLEYNSFLFIKAKATAFNMIDTIHNTGLRLVTGAFRSSPIPSVLNTAGVAPLDIRRVHSSILLATRRLQNNLKVMNQINDTLKDIPFSHLDVIKNENIQTPPWLLNIPINRELSKYSKNDTAPIIYKQHLHSIISGFHDSNEIYTDGSKMKNGVEAAVVVQDQVSMLRLPSFCSIYTAEEFAFSFALDLIKTNHIHKAVILSDSLSTLRSIENIYNPNEISRKIQNQIYNLTHTGYSITLLWIPSHNQIQGNERADKKARQAISSTDAIRLNNFTLHDAKLITSTITNNIWLRAWKQGTSKLNEIKNTIHTWPSPPDFTRKMETSVNRIRIGHTSLTHQYLMKKEDPPLCASCGTPLSIKHIITECLLYETDRREAGISNILSEALHPDNIRLIITFITKSNLINSI</sequence>